<dbReference type="EMBL" id="JBHSGO010000026">
    <property type="protein sequence ID" value="MFC4665283.1"/>
    <property type="molecule type" value="Genomic_DNA"/>
</dbReference>
<name>A0ABV9K5S4_9PORP</name>
<dbReference type="InterPro" id="IPR014985">
    <property type="entry name" value="WbqC"/>
</dbReference>
<comment type="caution">
    <text evidence="1">The sequence shown here is derived from an EMBL/GenBank/DDBJ whole genome shotgun (WGS) entry which is preliminary data.</text>
</comment>
<sequence length="219" mass="25436">MILLSSAYLPNIQYMSKILSNETVWIDTCENFQKQTFRSRAIINSPQGQLPLTIPVQSGAASECPIKEVKISDHGNWRHRHWNAIKSTYGKSAFFEYLAPEIEPFFVKRYQWLLDFNCQLLDTIIRLCQISVDIHLTDHYISSDELKSLNMIDCRDMIRPKNSIPDPNFQPYPYYQTLSENGFIPNLSIIDLLFECGYETESILSKCYVNPHSQKNKTV</sequence>
<reference evidence="2" key="1">
    <citation type="journal article" date="2019" name="Int. J. Syst. Evol. Microbiol.">
        <title>The Global Catalogue of Microorganisms (GCM) 10K type strain sequencing project: providing services to taxonomists for standard genome sequencing and annotation.</title>
        <authorList>
            <consortium name="The Broad Institute Genomics Platform"/>
            <consortium name="The Broad Institute Genome Sequencing Center for Infectious Disease"/>
            <person name="Wu L."/>
            <person name="Ma J."/>
        </authorList>
    </citation>
    <scope>NUCLEOTIDE SEQUENCE [LARGE SCALE GENOMIC DNA]</scope>
    <source>
        <strain evidence="2">CGMCC 4.7357</strain>
    </source>
</reference>
<dbReference type="Proteomes" id="UP001596020">
    <property type="component" value="Unassembled WGS sequence"/>
</dbReference>
<protein>
    <submittedName>
        <fullName evidence="1">WbqC family protein</fullName>
    </submittedName>
</protein>
<proteinExistence type="predicted"/>
<gene>
    <name evidence="1" type="ORF">ACFO3G_01380</name>
</gene>
<evidence type="ECO:0000313" key="2">
    <source>
        <dbReference type="Proteomes" id="UP001596020"/>
    </source>
</evidence>
<accession>A0ABV9K5S4</accession>
<evidence type="ECO:0000313" key="1">
    <source>
        <dbReference type="EMBL" id="MFC4665283.1"/>
    </source>
</evidence>
<organism evidence="1 2">
    <name type="scientific">Falsiporphyromonas endometrii</name>
    <dbReference type="NCBI Taxonomy" id="1387297"/>
    <lineage>
        <taxon>Bacteria</taxon>
        <taxon>Pseudomonadati</taxon>
        <taxon>Bacteroidota</taxon>
        <taxon>Bacteroidia</taxon>
        <taxon>Bacteroidales</taxon>
        <taxon>Porphyromonadaceae</taxon>
        <taxon>Falsiporphyromonas</taxon>
    </lineage>
</organism>
<keyword evidence="2" id="KW-1185">Reference proteome</keyword>
<dbReference type="RefSeq" id="WP_380077268.1">
    <property type="nucleotide sequence ID" value="NZ_JBHSGO010000026.1"/>
</dbReference>
<dbReference type="Pfam" id="PF08889">
    <property type="entry name" value="WbqC"/>
    <property type="match status" value="2"/>
</dbReference>